<organism evidence="4 5">
    <name type="scientific">Hyphomonas hirschiana VP5</name>
    <dbReference type="NCBI Taxonomy" id="1280951"/>
    <lineage>
        <taxon>Bacteria</taxon>
        <taxon>Pseudomonadati</taxon>
        <taxon>Pseudomonadota</taxon>
        <taxon>Alphaproteobacteria</taxon>
        <taxon>Hyphomonadales</taxon>
        <taxon>Hyphomonadaceae</taxon>
        <taxon>Hyphomonas</taxon>
    </lineage>
</organism>
<evidence type="ECO:0000259" key="3">
    <source>
        <dbReference type="Pfam" id="PF00144"/>
    </source>
</evidence>
<dbReference type="InterPro" id="IPR050491">
    <property type="entry name" value="AmpC-like"/>
</dbReference>
<dbReference type="EMBL" id="ARYI01000007">
    <property type="protein sequence ID" value="KCZ93566.1"/>
    <property type="molecule type" value="Genomic_DNA"/>
</dbReference>
<dbReference type="PANTHER" id="PTHR46825">
    <property type="entry name" value="D-ALANYL-D-ALANINE-CARBOXYPEPTIDASE/ENDOPEPTIDASE AMPH"/>
    <property type="match status" value="1"/>
</dbReference>
<accession>A0A059FSV5</accession>
<dbReference type="Gene3D" id="3.40.710.10">
    <property type="entry name" value="DD-peptidase/beta-lactamase superfamily"/>
    <property type="match status" value="1"/>
</dbReference>
<dbReference type="GO" id="GO:0016020">
    <property type="term" value="C:membrane"/>
    <property type="evidence" value="ECO:0007669"/>
    <property type="project" value="UniProtKB-SubCell"/>
</dbReference>
<dbReference type="Pfam" id="PF00144">
    <property type="entry name" value="Beta-lactamase"/>
    <property type="match status" value="1"/>
</dbReference>
<feature type="domain" description="Beta-lactamase-related" evidence="3">
    <location>
        <begin position="28"/>
        <end position="350"/>
    </location>
</feature>
<dbReference type="AlphaFoldDB" id="A0A059FSV5"/>
<dbReference type="PATRIC" id="fig|1280951.3.peg.1861"/>
<proteinExistence type="predicted"/>
<dbReference type="InterPro" id="IPR012338">
    <property type="entry name" value="Beta-lactam/transpept-like"/>
</dbReference>
<dbReference type="SUPFAM" id="SSF56601">
    <property type="entry name" value="beta-lactamase/transpeptidase-like"/>
    <property type="match status" value="1"/>
</dbReference>
<dbReference type="Proteomes" id="UP000025061">
    <property type="component" value="Unassembled WGS sequence"/>
</dbReference>
<comment type="caution">
    <text evidence="4">The sequence shown here is derived from an EMBL/GenBank/DDBJ whole genome shotgun (WGS) entry which is preliminary data.</text>
</comment>
<sequence>MAAVFVSGPVTAETNLDKTGQLRTFLDTARAEHGLVGLGAVVATREDGVIALAVSGDRSRGGDPILPSDAWHIGSNTKMLTALAWARLVESGDARWGMTLAEIFGDTDLHAGWRDVTIEDLLSHRSGAAPNPGIGWTLAAPLRTAPTYVQRRKLVAATLKKAPAGSRGAFVYSNLGYIIAGRAIELQAAPEGQTYEQVMARAVIAKAPKGAGQGFGFGPPPEGIQGHKKGLFGRLSPTGFGAGADNPSAFASAGTVHISLRGHTLLLLPFLEGPDALPVSMRTKLLTPYPDAGADYALGWGVGKDAEAGPLYMHAGSNTMWLSQVVVAPEPGAVIIINTNQTGASADAAVRELTGTLLDWAKDDFR</sequence>
<evidence type="ECO:0000313" key="4">
    <source>
        <dbReference type="EMBL" id="KCZ93566.1"/>
    </source>
</evidence>
<keyword evidence="5" id="KW-1185">Reference proteome</keyword>
<evidence type="ECO:0000256" key="1">
    <source>
        <dbReference type="ARBA" id="ARBA00004370"/>
    </source>
</evidence>
<keyword evidence="2" id="KW-0472">Membrane</keyword>
<reference evidence="4 5" key="1">
    <citation type="submission" date="2013-04" db="EMBL/GenBank/DDBJ databases">
        <title>Hyphomonas hirschiana VP5 Genome Sequencing.</title>
        <authorList>
            <person name="Lai Q."/>
            <person name="Shao Z."/>
        </authorList>
    </citation>
    <scope>NUCLEOTIDE SEQUENCE [LARGE SCALE GENOMIC DNA]</scope>
    <source>
        <strain evidence="4 5">VP5</strain>
    </source>
</reference>
<protein>
    <submittedName>
        <fullName evidence="4">Beta-lactamase</fullName>
    </submittedName>
</protein>
<evidence type="ECO:0000313" key="5">
    <source>
        <dbReference type="Proteomes" id="UP000025061"/>
    </source>
</evidence>
<comment type="subcellular location">
    <subcellularLocation>
        <location evidence="1">Membrane</location>
    </subcellularLocation>
</comment>
<dbReference type="InterPro" id="IPR001466">
    <property type="entry name" value="Beta-lactam-related"/>
</dbReference>
<name>A0A059FSV5_9PROT</name>
<gene>
    <name evidence="4" type="ORF">HHI_09227</name>
</gene>
<evidence type="ECO:0000256" key="2">
    <source>
        <dbReference type="ARBA" id="ARBA00023136"/>
    </source>
</evidence>
<dbReference type="PANTHER" id="PTHR46825:SF11">
    <property type="entry name" value="PENICILLIN-BINDING PROTEIN 4"/>
    <property type="match status" value="1"/>
</dbReference>